<name>A0A432MMT8_9BACT</name>
<accession>A0A432MMT8</accession>
<dbReference type="Gene3D" id="3.40.50.11440">
    <property type="match status" value="1"/>
</dbReference>
<evidence type="ECO:0000313" key="2">
    <source>
        <dbReference type="EMBL" id="RUL88559.1"/>
    </source>
</evidence>
<keyword evidence="3" id="KW-1185">Reference proteome</keyword>
<organism evidence="2 3">
    <name type="scientific">Tautonia sociabilis</name>
    <dbReference type="NCBI Taxonomy" id="2080755"/>
    <lineage>
        <taxon>Bacteria</taxon>
        <taxon>Pseudomonadati</taxon>
        <taxon>Planctomycetota</taxon>
        <taxon>Planctomycetia</taxon>
        <taxon>Isosphaerales</taxon>
        <taxon>Isosphaeraceae</taxon>
        <taxon>Tautonia</taxon>
    </lineage>
</organism>
<dbReference type="AlphaFoldDB" id="A0A432MMT8"/>
<evidence type="ECO:0000259" key="1">
    <source>
        <dbReference type="Pfam" id="PF09861"/>
    </source>
</evidence>
<reference evidence="2 3" key="2">
    <citation type="submission" date="2019-01" db="EMBL/GenBank/DDBJ databases">
        <title>Tautonia sociabilis, a novel thermotolerant planctomycete of Isosphaeraceae family, isolated from a 4000 m deep subterranean habitat.</title>
        <authorList>
            <person name="Kovaleva O.L."/>
            <person name="Elcheninov A.G."/>
            <person name="Van Heerden E."/>
            <person name="Toshchakov S.V."/>
            <person name="Novikov A."/>
            <person name="Bonch-Osmolovskaya E.A."/>
            <person name="Kublanov I.V."/>
        </authorList>
    </citation>
    <scope>NUCLEOTIDE SEQUENCE [LARGE SCALE GENOMIC DNA]</scope>
    <source>
        <strain evidence="2 3">GM2012</strain>
    </source>
</reference>
<proteinExistence type="predicted"/>
<dbReference type="EMBL" id="RYZH01000009">
    <property type="protein sequence ID" value="RUL88559.1"/>
    <property type="molecule type" value="Genomic_DNA"/>
</dbReference>
<dbReference type="Proteomes" id="UP000280296">
    <property type="component" value="Unassembled WGS sequence"/>
</dbReference>
<reference evidence="2 3" key="1">
    <citation type="submission" date="2018-12" db="EMBL/GenBank/DDBJ databases">
        <authorList>
            <person name="Toschakov S.V."/>
        </authorList>
    </citation>
    <scope>NUCLEOTIDE SEQUENCE [LARGE SCALE GENOMIC DNA]</scope>
    <source>
        <strain evidence="2 3">GM2012</strain>
    </source>
</reference>
<dbReference type="OrthoDB" id="9788398at2"/>
<dbReference type="GO" id="GO:0050043">
    <property type="term" value="F:lactate racemase activity"/>
    <property type="evidence" value="ECO:0007669"/>
    <property type="project" value="InterPro"/>
</dbReference>
<sequence length="440" mass="47373">MTARPEDIPPVARVRQRVSHPALDDAPAAVAEAIRSSHITGRVPKGGRVALTVGSRGIVGIDRITSAAVSALKGLGFEPFVVAAMGSHGKGTAEGQRALLAELGVTEESAGCPIRSEMDTVVLGSNSFGLPIHFDRNAFDADGIVLLNRVKPHTSFTGRYESGLLKMLTIGLGKREGAAQVHKLGLPGLKVLLPEVGEFLLRKTPVALGVALLENAEERTASVEAVEPEELLEVEPRLLDEARRMMGRLPFDQIDVLIVGELGKNYSGTGMDPNVIGRQRVETMPDLPRPVVTRLTVLDLSPETKGNATGIGLADLTTDRFVRQIDPEPMRVNCYTSNFLTRARIPLAMPTDREAIAMSLQTCWRVDRSEARMVIVPNTLELATLYVSPALADEVAADPGLELESGFEPLPFLPDGTLNQEAMFPESVRGRRALGIRSGH</sequence>
<gene>
    <name evidence="2" type="ORF">TsocGM_06450</name>
</gene>
<feature type="domain" description="LarA-like N-terminal" evidence="1">
    <location>
        <begin position="30"/>
        <end position="184"/>
    </location>
</feature>
<dbReference type="InterPro" id="IPR018657">
    <property type="entry name" value="LarA-like_N"/>
</dbReference>
<evidence type="ECO:0000313" key="3">
    <source>
        <dbReference type="Proteomes" id="UP000280296"/>
    </source>
</evidence>
<comment type="caution">
    <text evidence="2">The sequence shown here is derived from an EMBL/GenBank/DDBJ whole genome shotgun (WGS) entry which is preliminary data.</text>
</comment>
<protein>
    <submittedName>
        <fullName evidence="2">DUF2088 domain-containing protein</fullName>
    </submittedName>
</protein>
<dbReference type="Pfam" id="PF09861">
    <property type="entry name" value="Lar_N"/>
    <property type="match status" value="1"/>
</dbReference>
<dbReference type="RefSeq" id="WP_126724485.1">
    <property type="nucleotide sequence ID" value="NZ_RYZH01000009.1"/>
</dbReference>